<dbReference type="Proteomes" id="UP001190926">
    <property type="component" value="Unassembled WGS sequence"/>
</dbReference>
<dbReference type="Gene3D" id="1.20.1110.10">
    <property type="entry name" value="Calcium-transporting ATPase, transmembrane domain"/>
    <property type="match status" value="1"/>
</dbReference>
<keyword evidence="1" id="KW-0460">Magnesium</keyword>
<evidence type="ECO:0000256" key="1">
    <source>
        <dbReference type="ARBA" id="ARBA00022842"/>
    </source>
</evidence>
<sequence length="164" mass="17685">METTSSNEAIPREKYTLIALVGIKDILHPGVKEAVQTCLVAGIMKEYEEVVAVTGDGTNNAPALHEVDIGLAMGIAGTEVAKESVDVVIMDDNLTTMLNVAKWGRSVYIKIQKFCRGNSYIINIIQGIGMWKGLWSGLVAGATVLLLKNDLAEADKLLEIQRVG</sequence>
<dbReference type="GO" id="GO:0005388">
    <property type="term" value="F:P-type calcium transporter activity"/>
    <property type="evidence" value="ECO:0007669"/>
    <property type="project" value="TreeGrafter"/>
</dbReference>
<evidence type="ECO:0000313" key="3">
    <source>
        <dbReference type="Proteomes" id="UP001190926"/>
    </source>
</evidence>
<evidence type="ECO:0000313" key="2">
    <source>
        <dbReference type="EMBL" id="KAH6829246.1"/>
    </source>
</evidence>
<dbReference type="PANTHER" id="PTHR24093:SF462">
    <property type="entry name" value="CALCIUM-TRANSPORTING ATPASE 11, PLASMA MEMBRANE-TYPE-RELATED"/>
    <property type="match status" value="1"/>
</dbReference>
<protein>
    <submittedName>
        <fullName evidence="2">Calcium ATPase 2</fullName>
    </submittedName>
</protein>
<proteinExistence type="predicted"/>
<keyword evidence="3" id="KW-1185">Reference proteome</keyword>
<dbReference type="PANTHER" id="PTHR24093">
    <property type="entry name" value="CATION TRANSPORTING ATPASE"/>
    <property type="match status" value="1"/>
</dbReference>
<gene>
    <name evidence="2" type="ORF">C2S53_007944</name>
</gene>
<reference evidence="2 3" key="1">
    <citation type="journal article" date="2021" name="Nat. Commun.">
        <title>Incipient diploidization of the medicinal plant Perilla within 10,000 years.</title>
        <authorList>
            <person name="Zhang Y."/>
            <person name="Shen Q."/>
            <person name="Leng L."/>
            <person name="Zhang D."/>
            <person name="Chen S."/>
            <person name="Shi Y."/>
            <person name="Ning Z."/>
            <person name="Chen S."/>
        </authorList>
    </citation>
    <scope>NUCLEOTIDE SEQUENCE [LARGE SCALE GENOMIC DNA]</scope>
    <source>
        <strain evidence="3">cv. PC099</strain>
    </source>
</reference>
<dbReference type="PRINTS" id="PR00119">
    <property type="entry name" value="CATATPASE"/>
</dbReference>
<dbReference type="InterPro" id="IPR023214">
    <property type="entry name" value="HAD_sf"/>
</dbReference>
<dbReference type="EMBL" id="SDAM02000109">
    <property type="protein sequence ID" value="KAH6829246.1"/>
    <property type="molecule type" value="Genomic_DNA"/>
</dbReference>
<dbReference type="InterPro" id="IPR036412">
    <property type="entry name" value="HAD-like_sf"/>
</dbReference>
<name>A0AAD4J8P0_PERFH</name>
<dbReference type="Gene3D" id="3.40.50.1000">
    <property type="entry name" value="HAD superfamily/HAD-like"/>
    <property type="match status" value="1"/>
</dbReference>
<accession>A0AAD4J8P0</accession>
<dbReference type="SUPFAM" id="SSF56784">
    <property type="entry name" value="HAD-like"/>
    <property type="match status" value="1"/>
</dbReference>
<comment type="caution">
    <text evidence="2">The sequence shown here is derived from an EMBL/GenBank/DDBJ whole genome shotgun (WGS) entry which is preliminary data.</text>
</comment>
<dbReference type="GO" id="GO:0005886">
    <property type="term" value="C:plasma membrane"/>
    <property type="evidence" value="ECO:0007669"/>
    <property type="project" value="TreeGrafter"/>
</dbReference>
<dbReference type="AlphaFoldDB" id="A0AAD4J8P0"/>
<organism evidence="2 3">
    <name type="scientific">Perilla frutescens var. hirtella</name>
    <name type="common">Perilla citriodora</name>
    <name type="synonym">Perilla setoyensis</name>
    <dbReference type="NCBI Taxonomy" id="608512"/>
    <lineage>
        <taxon>Eukaryota</taxon>
        <taxon>Viridiplantae</taxon>
        <taxon>Streptophyta</taxon>
        <taxon>Embryophyta</taxon>
        <taxon>Tracheophyta</taxon>
        <taxon>Spermatophyta</taxon>
        <taxon>Magnoliopsida</taxon>
        <taxon>eudicotyledons</taxon>
        <taxon>Gunneridae</taxon>
        <taxon>Pentapetalae</taxon>
        <taxon>asterids</taxon>
        <taxon>lamiids</taxon>
        <taxon>Lamiales</taxon>
        <taxon>Lamiaceae</taxon>
        <taxon>Nepetoideae</taxon>
        <taxon>Elsholtzieae</taxon>
        <taxon>Perilla</taxon>
    </lineage>
</organism>